<comment type="caution">
    <text evidence="2">The sequence shown here is derived from an EMBL/GenBank/DDBJ whole genome shotgun (WGS) entry which is preliminary data.</text>
</comment>
<feature type="region of interest" description="Disordered" evidence="1">
    <location>
        <begin position="1"/>
        <end position="79"/>
    </location>
</feature>
<dbReference type="PRINTS" id="PR01217">
    <property type="entry name" value="PRICHEXTENSN"/>
</dbReference>
<sequence>MAQGLGLGPLGSSSSSLLRDSFHGPSRSPSLAHSHHRPRSTSSLSTRTSASDLAGFGMQDDDSGLCPSPLSPFLSNPDFGSPTGWPMGSVSPDPLVSKVERLSVELGNVKASLSPLDSKLDQLLDLLRSPRDPKHAAWIHEAGIAFQQQSRIAPGSPQLAELQRTYPEVQLWDVDDFKETKDDVRRVSKGGGTDKKNDINNSGRFIEYAKGGVIGGKEFGDINASLNLLLNDIYAAGKAPARLRDMGHEVTSAIVFMLEKEFPYLSLCSNHWKAKRVIAGRYRFWAKTQGLGENGDGSDSDDERVVGSKHKARATASASARKRAKPAVVPAGLSSSLTPTEPPSASLLPSPVPALAPVPAPTPLTPALAPSSAPALLAPFAPAPPPLTPPPLASAALVPSPVPAPLAPTLLITPFSPGPAPPPASPPPLAALVPTPAPAPLAPFAPAPPPHSPPPLMHTWLAPAPAPFAPAPAPPVPAPNPAPVPALAPTPAPLDPPPLAPAPVITSITAELDIFAGIDVAPPAPPPITTTTPAPAPVVSKAGAKEASPSPTTLTARNLCLAVWCAESGGPVASFTVYWDGIKKDKKLLQAYENCAKNLKKNAAKTIPEVGAIREAVGLARLGPAAETSGSSLGREGEGDMIITMHHNAFRNCTQALYKRSQIITMHSAIAHRLFTNVLILSQCILLIARYNAQTITRELVPYRKFVQLLDHLRIGEMV</sequence>
<organism evidence="2 3">
    <name type="scientific">Mycena pura</name>
    <dbReference type="NCBI Taxonomy" id="153505"/>
    <lineage>
        <taxon>Eukaryota</taxon>
        <taxon>Fungi</taxon>
        <taxon>Dikarya</taxon>
        <taxon>Basidiomycota</taxon>
        <taxon>Agaricomycotina</taxon>
        <taxon>Agaricomycetes</taxon>
        <taxon>Agaricomycetidae</taxon>
        <taxon>Agaricales</taxon>
        <taxon>Marasmiineae</taxon>
        <taxon>Mycenaceae</taxon>
        <taxon>Mycena</taxon>
    </lineage>
</organism>
<dbReference type="AlphaFoldDB" id="A0AAD6YVW2"/>
<proteinExistence type="predicted"/>
<gene>
    <name evidence="2" type="ORF">GGX14DRAFT_583942</name>
</gene>
<feature type="compositionally biased region" description="Low complexity" evidence="1">
    <location>
        <begin position="333"/>
        <end position="348"/>
    </location>
</feature>
<dbReference type="EMBL" id="JARJCW010000001">
    <property type="protein sequence ID" value="KAJ7230595.1"/>
    <property type="molecule type" value="Genomic_DNA"/>
</dbReference>
<dbReference type="Proteomes" id="UP001219525">
    <property type="component" value="Unassembled WGS sequence"/>
</dbReference>
<feature type="compositionally biased region" description="Low complexity" evidence="1">
    <location>
        <begin position="40"/>
        <end position="51"/>
    </location>
</feature>
<evidence type="ECO:0000256" key="1">
    <source>
        <dbReference type="SAM" id="MobiDB-lite"/>
    </source>
</evidence>
<evidence type="ECO:0000313" key="2">
    <source>
        <dbReference type="EMBL" id="KAJ7230595.1"/>
    </source>
</evidence>
<evidence type="ECO:0000313" key="3">
    <source>
        <dbReference type="Proteomes" id="UP001219525"/>
    </source>
</evidence>
<protein>
    <submittedName>
        <fullName evidence="2">Uncharacterized protein</fullName>
    </submittedName>
</protein>
<accession>A0AAD6YVW2</accession>
<reference evidence="2" key="1">
    <citation type="submission" date="2023-03" db="EMBL/GenBank/DDBJ databases">
        <title>Massive genome expansion in bonnet fungi (Mycena s.s.) driven by repeated elements and novel gene families across ecological guilds.</title>
        <authorList>
            <consortium name="Lawrence Berkeley National Laboratory"/>
            <person name="Harder C.B."/>
            <person name="Miyauchi S."/>
            <person name="Viragh M."/>
            <person name="Kuo A."/>
            <person name="Thoen E."/>
            <person name="Andreopoulos B."/>
            <person name="Lu D."/>
            <person name="Skrede I."/>
            <person name="Drula E."/>
            <person name="Henrissat B."/>
            <person name="Morin E."/>
            <person name="Kohler A."/>
            <person name="Barry K."/>
            <person name="LaButti K."/>
            <person name="Morin E."/>
            <person name="Salamov A."/>
            <person name="Lipzen A."/>
            <person name="Mereny Z."/>
            <person name="Hegedus B."/>
            <person name="Baldrian P."/>
            <person name="Stursova M."/>
            <person name="Weitz H."/>
            <person name="Taylor A."/>
            <person name="Grigoriev I.V."/>
            <person name="Nagy L.G."/>
            <person name="Martin F."/>
            <person name="Kauserud H."/>
        </authorList>
    </citation>
    <scope>NUCLEOTIDE SEQUENCE</scope>
    <source>
        <strain evidence="2">9144</strain>
    </source>
</reference>
<name>A0AAD6YVW2_9AGAR</name>
<feature type="region of interest" description="Disordered" evidence="1">
    <location>
        <begin position="289"/>
        <end position="348"/>
    </location>
</feature>
<keyword evidence="3" id="KW-1185">Reference proteome</keyword>